<evidence type="ECO:0000313" key="2">
    <source>
        <dbReference type="Ensembl" id="ENSCSRP00000020620.1"/>
    </source>
</evidence>
<name>A0A8C3SY69_CHESE</name>
<dbReference type="GO" id="GO:0006952">
    <property type="term" value="P:defense response"/>
    <property type="evidence" value="ECO:0007669"/>
    <property type="project" value="InterPro"/>
</dbReference>
<organism evidence="2 3">
    <name type="scientific">Chelydra serpentina</name>
    <name type="common">Snapping turtle</name>
    <name type="synonym">Testudo serpentina</name>
    <dbReference type="NCBI Taxonomy" id="8475"/>
    <lineage>
        <taxon>Eukaryota</taxon>
        <taxon>Metazoa</taxon>
        <taxon>Chordata</taxon>
        <taxon>Craniata</taxon>
        <taxon>Vertebrata</taxon>
        <taxon>Euteleostomi</taxon>
        <taxon>Archelosauria</taxon>
        <taxon>Testudinata</taxon>
        <taxon>Testudines</taxon>
        <taxon>Cryptodira</taxon>
        <taxon>Durocryptodira</taxon>
        <taxon>Americhelydia</taxon>
        <taxon>Chelydroidea</taxon>
        <taxon>Chelydridae</taxon>
        <taxon>Chelydra</taxon>
    </lineage>
</organism>
<reference evidence="2" key="1">
    <citation type="submission" date="2025-08" db="UniProtKB">
        <authorList>
            <consortium name="Ensembl"/>
        </authorList>
    </citation>
    <scope>IDENTIFICATION</scope>
</reference>
<feature type="domain" description="Beta-defensin-like" evidence="1">
    <location>
        <begin position="36"/>
        <end position="68"/>
    </location>
</feature>
<dbReference type="AlphaFoldDB" id="A0A8C3SY69"/>
<dbReference type="Proteomes" id="UP000694403">
    <property type="component" value="Unplaced"/>
</dbReference>
<keyword evidence="3" id="KW-1185">Reference proteome</keyword>
<sequence length="79" mass="8986">HNGTPLCQVLFYCTTKDTLPILSLCAGFTQSRSCVQRCRQNGGLCYYPRCPRGTYYIGSCCYSFRCCRRVSAMVKFLCD</sequence>
<dbReference type="InterPro" id="IPR001855">
    <property type="entry name" value="Defensin_beta-like"/>
</dbReference>
<dbReference type="Pfam" id="PF00711">
    <property type="entry name" value="Defensin_beta"/>
    <property type="match status" value="1"/>
</dbReference>
<evidence type="ECO:0000259" key="1">
    <source>
        <dbReference type="Pfam" id="PF00711"/>
    </source>
</evidence>
<dbReference type="GO" id="GO:0005576">
    <property type="term" value="C:extracellular region"/>
    <property type="evidence" value="ECO:0007669"/>
    <property type="project" value="InterPro"/>
</dbReference>
<protein>
    <recommendedName>
        <fullName evidence="1">Beta-defensin-like domain-containing protein</fullName>
    </recommendedName>
</protein>
<reference evidence="2" key="2">
    <citation type="submission" date="2025-09" db="UniProtKB">
        <authorList>
            <consortium name="Ensembl"/>
        </authorList>
    </citation>
    <scope>IDENTIFICATION</scope>
</reference>
<accession>A0A8C3SY69</accession>
<dbReference type="Ensembl" id="ENSCSRT00000021534.1">
    <property type="protein sequence ID" value="ENSCSRP00000020620.1"/>
    <property type="gene ID" value="ENSCSRG00000015646.1"/>
</dbReference>
<dbReference type="SUPFAM" id="SSF57392">
    <property type="entry name" value="Defensin-like"/>
    <property type="match status" value="1"/>
</dbReference>
<evidence type="ECO:0000313" key="3">
    <source>
        <dbReference type="Proteomes" id="UP000694403"/>
    </source>
</evidence>
<proteinExistence type="predicted"/>